<keyword evidence="3 7" id="KW-0808">Transferase</keyword>
<dbReference type="GO" id="GO:0016747">
    <property type="term" value="F:acyltransferase activity, transferring groups other than amino-acyl groups"/>
    <property type="evidence" value="ECO:0007669"/>
    <property type="project" value="InterPro"/>
</dbReference>
<organism evidence="7 8">
    <name type="scientific">Crateriforma conspicua</name>
    <dbReference type="NCBI Taxonomy" id="2527996"/>
    <lineage>
        <taxon>Bacteria</taxon>
        <taxon>Pseudomonadati</taxon>
        <taxon>Planctomycetota</taxon>
        <taxon>Planctomycetia</taxon>
        <taxon>Planctomycetales</taxon>
        <taxon>Planctomycetaceae</taxon>
        <taxon>Crateriforma</taxon>
    </lineage>
</organism>
<dbReference type="PROSITE" id="PS51186">
    <property type="entry name" value="GNAT"/>
    <property type="match status" value="1"/>
</dbReference>
<dbReference type="InterPro" id="IPR016181">
    <property type="entry name" value="Acyl_CoA_acyltransferase"/>
</dbReference>
<comment type="catalytic activity">
    <reaction evidence="5">
        <text>glycyl-tRNA(Gly) + acetyl-CoA = N-acetylglycyl-tRNA(Gly) + CoA + H(+)</text>
        <dbReference type="Rhea" id="RHEA:81867"/>
        <dbReference type="Rhea" id="RHEA-COMP:9683"/>
        <dbReference type="Rhea" id="RHEA-COMP:19766"/>
        <dbReference type="ChEBI" id="CHEBI:15378"/>
        <dbReference type="ChEBI" id="CHEBI:57287"/>
        <dbReference type="ChEBI" id="CHEBI:57288"/>
        <dbReference type="ChEBI" id="CHEBI:78522"/>
        <dbReference type="ChEBI" id="CHEBI:232036"/>
    </reaction>
</comment>
<dbReference type="Gene3D" id="3.40.630.30">
    <property type="match status" value="1"/>
</dbReference>
<sequence>MTRFRIEALGKHDRQAFQSDSPDLNRYLKTQVSQDVRRRVTACFVAVDVGSDDLAGFYTLSAGGLSIRDLPESLARKLPRYPSVPIVRVGRLAVSSEQLGRGVGRMMLIDAIRRTIESDIAAFAVVVDAKDDNAVQFYRHHGFIQFAGNKHSLFLPVNAAVKELLDGT</sequence>
<evidence type="ECO:0000256" key="2">
    <source>
        <dbReference type="ARBA" id="ARBA00022649"/>
    </source>
</evidence>
<name>A0A5C6FQG6_9PLAN</name>
<feature type="domain" description="N-acetyltransferase" evidence="6">
    <location>
        <begin position="4"/>
        <end position="158"/>
    </location>
</feature>
<evidence type="ECO:0000313" key="7">
    <source>
        <dbReference type="EMBL" id="TWU62341.1"/>
    </source>
</evidence>
<dbReference type="AlphaFoldDB" id="A0A5C6FQG6"/>
<dbReference type="InterPro" id="IPR000182">
    <property type="entry name" value="GNAT_dom"/>
</dbReference>
<dbReference type="SUPFAM" id="SSF55729">
    <property type="entry name" value="Acyl-CoA N-acyltransferases (Nat)"/>
    <property type="match status" value="1"/>
</dbReference>
<evidence type="ECO:0000256" key="3">
    <source>
        <dbReference type="ARBA" id="ARBA00022679"/>
    </source>
</evidence>
<evidence type="ECO:0000313" key="8">
    <source>
        <dbReference type="Proteomes" id="UP000316476"/>
    </source>
</evidence>
<proteinExistence type="predicted"/>
<dbReference type="RefSeq" id="WP_146415012.1">
    <property type="nucleotide sequence ID" value="NZ_SJPZ01000002.1"/>
</dbReference>
<evidence type="ECO:0000256" key="5">
    <source>
        <dbReference type="ARBA" id="ARBA00049880"/>
    </source>
</evidence>
<accession>A0A5C6FQG6</accession>
<dbReference type="EMBL" id="SJPZ01000002">
    <property type="protein sequence ID" value="TWU62341.1"/>
    <property type="molecule type" value="Genomic_DNA"/>
</dbReference>
<comment type="caution">
    <text evidence="7">The sequence shown here is derived from an EMBL/GenBank/DDBJ whole genome shotgun (WGS) entry which is preliminary data.</text>
</comment>
<reference evidence="7 8" key="1">
    <citation type="submission" date="2019-02" db="EMBL/GenBank/DDBJ databases">
        <title>Deep-cultivation of Planctomycetes and their phenomic and genomic characterization uncovers novel biology.</title>
        <authorList>
            <person name="Wiegand S."/>
            <person name="Jogler M."/>
            <person name="Boedeker C."/>
            <person name="Pinto D."/>
            <person name="Vollmers J."/>
            <person name="Rivas-Marin E."/>
            <person name="Kohn T."/>
            <person name="Peeters S.H."/>
            <person name="Heuer A."/>
            <person name="Rast P."/>
            <person name="Oberbeckmann S."/>
            <person name="Bunk B."/>
            <person name="Jeske O."/>
            <person name="Meyerdierks A."/>
            <person name="Storesund J.E."/>
            <person name="Kallscheuer N."/>
            <person name="Luecker S."/>
            <person name="Lage O.M."/>
            <person name="Pohl T."/>
            <person name="Merkel B.J."/>
            <person name="Hornburger P."/>
            <person name="Mueller R.-W."/>
            <person name="Bruemmer F."/>
            <person name="Labrenz M."/>
            <person name="Spormann A.M."/>
            <person name="Op Den Camp H."/>
            <person name="Overmann J."/>
            <person name="Amann R."/>
            <person name="Jetten M.S.M."/>
            <person name="Mascher T."/>
            <person name="Medema M.H."/>
            <person name="Devos D.P."/>
            <person name="Kaster A.-K."/>
            <person name="Ovreas L."/>
            <person name="Rohde M."/>
            <person name="Galperin M.Y."/>
            <person name="Jogler C."/>
        </authorList>
    </citation>
    <scope>NUCLEOTIDE SEQUENCE [LARGE SCALE GENOMIC DNA]</scope>
    <source>
        <strain evidence="7 8">V7</strain>
    </source>
</reference>
<keyword evidence="1" id="KW-0678">Repressor</keyword>
<dbReference type="Pfam" id="PF13673">
    <property type="entry name" value="Acetyltransf_10"/>
    <property type="match status" value="1"/>
</dbReference>
<gene>
    <name evidence="7" type="ORF">V7x_40700</name>
</gene>
<dbReference type="OrthoDB" id="9799147at2"/>
<dbReference type="Proteomes" id="UP000316476">
    <property type="component" value="Unassembled WGS sequence"/>
</dbReference>
<evidence type="ECO:0000256" key="4">
    <source>
        <dbReference type="ARBA" id="ARBA00023315"/>
    </source>
</evidence>
<evidence type="ECO:0000259" key="6">
    <source>
        <dbReference type="PROSITE" id="PS51186"/>
    </source>
</evidence>
<dbReference type="PANTHER" id="PTHR36449:SF1">
    <property type="entry name" value="ACETYLTRANSFERASE"/>
    <property type="match status" value="1"/>
</dbReference>
<evidence type="ECO:0000256" key="1">
    <source>
        <dbReference type="ARBA" id="ARBA00022491"/>
    </source>
</evidence>
<protein>
    <submittedName>
        <fullName evidence="7">Acetyltransferase (GNAT) family protein</fullName>
    </submittedName>
</protein>
<keyword evidence="4" id="KW-0012">Acyltransferase</keyword>
<dbReference type="PANTHER" id="PTHR36449">
    <property type="entry name" value="ACETYLTRANSFERASE-RELATED"/>
    <property type="match status" value="1"/>
</dbReference>
<keyword evidence="2" id="KW-1277">Toxin-antitoxin system</keyword>